<name>A0A1R3IBE4_COCAP</name>
<comment type="subcellular location">
    <subcellularLocation>
        <location evidence="1 4 5">Nucleus</location>
    </subcellularLocation>
</comment>
<dbReference type="InterPro" id="IPR014977">
    <property type="entry name" value="WRC_dom"/>
</dbReference>
<dbReference type="GO" id="GO:0005524">
    <property type="term" value="F:ATP binding"/>
    <property type="evidence" value="ECO:0007669"/>
    <property type="project" value="UniProtKB-UniRule"/>
</dbReference>
<evidence type="ECO:0000256" key="3">
    <source>
        <dbReference type="ARBA" id="ARBA00023242"/>
    </source>
</evidence>
<comment type="similarity">
    <text evidence="2 5">Belongs to the GRF family.</text>
</comment>
<dbReference type="PANTHER" id="PTHR31602:SF3">
    <property type="entry name" value="GROWTH-REGULATING FACTOR 8"/>
    <property type="match status" value="1"/>
</dbReference>
<dbReference type="GO" id="GO:0006355">
    <property type="term" value="P:regulation of DNA-templated transcription"/>
    <property type="evidence" value="ECO:0007669"/>
    <property type="project" value="InterPro"/>
</dbReference>
<protein>
    <recommendedName>
        <fullName evidence="5">Growth-regulating factor</fullName>
    </recommendedName>
</protein>
<dbReference type="AlphaFoldDB" id="A0A1R3IBE4"/>
<dbReference type="OMA" id="TECCDIG"/>
<dbReference type="GO" id="GO:0005634">
    <property type="term" value="C:nucleus"/>
    <property type="evidence" value="ECO:0007669"/>
    <property type="project" value="UniProtKB-SubCell"/>
</dbReference>
<keyword evidence="5" id="KW-0804">Transcription</keyword>
<dbReference type="Gramene" id="OMO79880">
    <property type="protein sequence ID" value="OMO79880"/>
    <property type="gene ID" value="CCACVL1_13336"/>
</dbReference>
<comment type="domain">
    <text evidence="5">The QLQ domain and WRC domain may be involved in protein-protein interaction and DNA-binding, respectively.</text>
</comment>
<dbReference type="EMBL" id="AWWV01010348">
    <property type="protein sequence ID" value="OMO79880.1"/>
    <property type="molecule type" value="Genomic_DNA"/>
</dbReference>
<evidence type="ECO:0000256" key="1">
    <source>
        <dbReference type="ARBA" id="ARBA00004123"/>
    </source>
</evidence>
<dbReference type="GO" id="GO:0006351">
    <property type="term" value="P:DNA-templated transcription"/>
    <property type="evidence" value="ECO:0007669"/>
    <property type="project" value="UniProtKB-UniRule"/>
</dbReference>
<feature type="short sequence motif" description="Bipartite nuclear localization signal" evidence="4">
    <location>
        <begin position="275"/>
        <end position="282"/>
    </location>
</feature>
<dbReference type="GO" id="GO:0099402">
    <property type="term" value="P:plant organ development"/>
    <property type="evidence" value="ECO:0007669"/>
    <property type="project" value="UniProtKB-ARBA"/>
</dbReference>
<dbReference type="STRING" id="210143.A0A1R3IBE4"/>
<dbReference type="PROSITE" id="PS51667">
    <property type="entry name" value="WRC"/>
    <property type="match status" value="1"/>
</dbReference>
<sequence length="541" mass="59066">MTKMGTRNNNAFEKGLSGRERDQLGVGLGLRMQQQQVDESCPNYKTTFIMPMSHHHHSSHHNQFPSLPSPSSSSSCCCGSDIGFDGGAPYGGGGPIVCNTSHQVPCRGDIYDVVGASSVSAAAAAVVLKSLHQPHPFSNADPSFPHSSSGKLSSPFFLSSPFSFYFRHNNGLNAGEMAAAPVNARVPFTAAQWQELERQTMIYKYMMASVPVPPELLLPFSRNPSNVMKGALEIGFPSNSSDPEPWRCRRTDGKKWRCSRDVAPDQKYCERHSHKSRPRSRKPVELPNQNHSSINNINNDPKSHSLINFTSDTTKQSHHHHHFINQTFTSSFDQPRCLEWFMKGESTAAAPFAGNSNPEWQQQFKTLGGGKYEGNVAEHQQHFKDRRLNLQSHQHLNEQLVSPNLASLGGAGLNLNQAHSQETRSFIDAWSDREVDGMGMGSKRRHSSNQKLPLSSLTLSMSGGTNNGNNQEEDDDNGQVGAFGFMGLATENVRALRPPHSQMANPGSWIGSPPGGPLAEALCLGIASSQSTSTSSCSKST</sequence>
<evidence type="ECO:0000313" key="9">
    <source>
        <dbReference type="EMBL" id="OMO79880.1"/>
    </source>
</evidence>
<keyword evidence="10" id="KW-1185">Reference proteome</keyword>
<dbReference type="SMART" id="SM00951">
    <property type="entry name" value="QLQ"/>
    <property type="match status" value="1"/>
</dbReference>
<accession>A0A1R3IBE4</accession>
<dbReference type="Proteomes" id="UP000188268">
    <property type="component" value="Unassembled WGS sequence"/>
</dbReference>
<reference evidence="9 10" key="1">
    <citation type="submission" date="2013-09" db="EMBL/GenBank/DDBJ databases">
        <title>Corchorus capsularis genome sequencing.</title>
        <authorList>
            <person name="Alam M."/>
            <person name="Haque M.S."/>
            <person name="Islam M.S."/>
            <person name="Emdad E.M."/>
            <person name="Islam M.M."/>
            <person name="Ahmed B."/>
            <person name="Halim A."/>
            <person name="Hossen Q.M.M."/>
            <person name="Hossain M.Z."/>
            <person name="Ahmed R."/>
            <person name="Khan M.M."/>
            <person name="Islam R."/>
            <person name="Rashid M.M."/>
            <person name="Khan S.A."/>
            <person name="Rahman M.S."/>
            <person name="Alam M."/>
        </authorList>
    </citation>
    <scope>NUCLEOTIDE SEQUENCE [LARGE SCALE GENOMIC DNA]</scope>
    <source>
        <strain evidence="10">cv. CVL-1</strain>
        <tissue evidence="9">Whole seedling</tissue>
    </source>
</reference>
<feature type="region of interest" description="Disordered" evidence="6">
    <location>
        <begin position="267"/>
        <end position="302"/>
    </location>
</feature>
<dbReference type="InterPro" id="IPR031137">
    <property type="entry name" value="GRF"/>
</dbReference>
<feature type="compositionally biased region" description="Low complexity" evidence="6">
    <location>
        <begin position="288"/>
        <end position="299"/>
    </location>
</feature>
<keyword evidence="3 4" id="KW-0539">Nucleus</keyword>
<feature type="region of interest" description="Disordered" evidence="6">
    <location>
        <begin position="437"/>
        <end position="482"/>
    </location>
</feature>
<keyword evidence="5" id="KW-0010">Activator</keyword>
<dbReference type="Pfam" id="PF08880">
    <property type="entry name" value="QLQ"/>
    <property type="match status" value="1"/>
</dbReference>
<feature type="compositionally biased region" description="Low complexity" evidence="6">
    <location>
        <begin position="452"/>
        <end position="470"/>
    </location>
</feature>
<evidence type="ECO:0000256" key="4">
    <source>
        <dbReference type="PROSITE-ProRule" id="PRU01002"/>
    </source>
</evidence>
<comment type="caution">
    <text evidence="9">The sequence shown here is derived from an EMBL/GenBank/DDBJ whole genome shotgun (WGS) entry which is preliminary data.</text>
</comment>
<evidence type="ECO:0000256" key="2">
    <source>
        <dbReference type="ARBA" id="ARBA00008122"/>
    </source>
</evidence>
<dbReference type="OrthoDB" id="841551at2759"/>
<feature type="compositionally biased region" description="Basic residues" evidence="6">
    <location>
        <begin position="272"/>
        <end position="281"/>
    </location>
</feature>
<organism evidence="9 10">
    <name type="scientific">Corchorus capsularis</name>
    <name type="common">Jute</name>
    <dbReference type="NCBI Taxonomy" id="210143"/>
    <lineage>
        <taxon>Eukaryota</taxon>
        <taxon>Viridiplantae</taxon>
        <taxon>Streptophyta</taxon>
        <taxon>Embryophyta</taxon>
        <taxon>Tracheophyta</taxon>
        <taxon>Spermatophyta</taxon>
        <taxon>Magnoliopsida</taxon>
        <taxon>eudicotyledons</taxon>
        <taxon>Gunneridae</taxon>
        <taxon>Pentapetalae</taxon>
        <taxon>rosids</taxon>
        <taxon>malvids</taxon>
        <taxon>Malvales</taxon>
        <taxon>Malvaceae</taxon>
        <taxon>Grewioideae</taxon>
        <taxon>Apeibeae</taxon>
        <taxon>Corchorus</taxon>
    </lineage>
</organism>
<evidence type="ECO:0000259" key="8">
    <source>
        <dbReference type="PROSITE" id="PS51667"/>
    </source>
</evidence>
<dbReference type="InterPro" id="IPR014978">
    <property type="entry name" value="Gln-Leu-Gln_QLQ"/>
</dbReference>
<feature type="short sequence motif" description="Bipartite nuclear localization signal" evidence="4">
    <location>
        <begin position="247"/>
        <end position="257"/>
    </location>
</feature>
<feature type="domain" description="WRC" evidence="8">
    <location>
        <begin position="242"/>
        <end position="286"/>
    </location>
</feature>
<dbReference type="PROSITE" id="PS51666">
    <property type="entry name" value="QLQ"/>
    <property type="match status" value="1"/>
</dbReference>
<evidence type="ECO:0000256" key="5">
    <source>
        <dbReference type="RuleBase" id="RU367127"/>
    </source>
</evidence>
<feature type="domain" description="QLQ" evidence="7">
    <location>
        <begin position="187"/>
        <end position="222"/>
    </location>
</feature>
<proteinExistence type="inferred from homology"/>
<gene>
    <name evidence="9" type="ORF">CCACVL1_13336</name>
</gene>
<dbReference type="Pfam" id="PF08879">
    <property type="entry name" value="WRC"/>
    <property type="match status" value="1"/>
</dbReference>
<keyword evidence="5" id="KW-0805">Transcription regulation</keyword>
<evidence type="ECO:0000313" key="10">
    <source>
        <dbReference type="Proteomes" id="UP000188268"/>
    </source>
</evidence>
<comment type="function">
    <text evidence="5">Transcription activator.</text>
</comment>
<dbReference type="PANTHER" id="PTHR31602">
    <property type="entry name" value="GROWTH-REGULATING FACTOR 5"/>
    <property type="match status" value="1"/>
</dbReference>
<evidence type="ECO:0000256" key="6">
    <source>
        <dbReference type="SAM" id="MobiDB-lite"/>
    </source>
</evidence>
<evidence type="ECO:0000259" key="7">
    <source>
        <dbReference type="PROSITE" id="PS51666"/>
    </source>
</evidence>